<dbReference type="InterPro" id="IPR032675">
    <property type="entry name" value="LRR_dom_sf"/>
</dbReference>
<proteinExistence type="predicted"/>
<dbReference type="AlphaFoldDB" id="A0A8H6M8A8"/>
<accession>A0A8H6M8A8</accession>
<evidence type="ECO:0000256" key="1">
    <source>
        <dbReference type="SAM" id="MobiDB-lite"/>
    </source>
</evidence>
<dbReference type="EMBL" id="JACGCI010000032">
    <property type="protein sequence ID" value="KAF6754892.1"/>
    <property type="molecule type" value="Genomic_DNA"/>
</dbReference>
<feature type="compositionally biased region" description="Pro residues" evidence="1">
    <location>
        <begin position="1"/>
        <end position="11"/>
    </location>
</feature>
<feature type="region of interest" description="Disordered" evidence="1">
    <location>
        <begin position="176"/>
        <end position="203"/>
    </location>
</feature>
<evidence type="ECO:0008006" key="4">
    <source>
        <dbReference type="Google" id="ProtNLM"/>
    </source>
</evidence>
<comment type="caution">
    <text evidence="2">The sequence shown here is derived from an EMBL/GenBank/DDBJ whole genome shotgun (WGS) entry which is preliminary data.</text>
</comment>
<dbReference type="OrthoDB" id="3071265at2759"/>
<organism evidence="2 3">
    <name type="scientific">Ephemerocybe angulata</name>
    <dbReference type="NCBI Taxonomy" id="980116"/>
    <lineage>
        <taxon>Eukaryota</taxon>
        <taxon>Fungi</taxon>
        <taxon>Dikarya</taxon>
        <taxon>Basidiomycota</taxon>
        <taxon>Agaricomycotina</taxon>
        <taxon>Agaricomycetes</taxon>
        <taxon>Agaricomycetidae</taxon>
        <taxon>Agaricales</taxon>
        <taxon>Agaricineae</taxon>
        <taxon>Psathyrellaceae</taxon>
        <taxon>Ephemerocybe</taxon>
    </lineage>
</organism>
<name>A0A8H6M8A8_9AGAR</name>
<feature type="compositionally biased region" description="Acidic residues" evidence="1">
    <location>
        <begin position="178"/>
        <end position="188"/>
    </location>
</feature>
<gene>
    <name evidence="2" type="ORF">DFP72DRAFT_354197</name>
</gene>
<sequence length="612" mass="69474">MDPSIPSPSIPPMRYSRLASTNDPPSTEEADAILKSYRLLIVNRHKFKLALGFDERLETYRAIRAPIRRLPMETLGVILGFAARDYKGLIRGDWLAAFCRVSRSWWEAAKSMHSLWNDVCIDRYKPLYNDVATWLGRSGTLPKTLRVKLQSNDGREDLLCCKDDHLIGLGYTYADKNPDDDNGDEDAAESTGTPDGDDDDEYSDLPPDSECILVKIQLAKLLLEGPPVDTLMVTFKSSRCLRELFRSIKFQAISKGISWPGIRRLVLRMDGEAGVWVEGRDPSASMFKYLPSRSLSSLSMTLIGDTHWDYNHPINIPPSILNNLTSLKIATDLGGPQIATLLPHCERLEHLDIDYFASDQTWTQEPDCLVKRNLPPRIHLPNLLSLRVVRIPEKVAGTVLHFLHVPALVSLTIDEVSEASLSGPWLGFGRHSERDENRSSISHIFLQSLGLFSSTPGMAANLQSLAIGSREYWRIQELTVAALEDIALHLISLKRLVLVRPKGNDEPFLALCRRMEDQKTHLLPRLEHLEIIDPDSKFPLEPVLQFVRSHHEHRARSSMSDIRPYDSSKMLLVLRIFDTSDQWDTYKRSRTVRYLRKTGISVQVYPAYYRGQ</sequence>
<protein>
    <recommendedName>
        <fullName evidence="4">F-box domain-containing protein</fullName>
    </recommendedName>
</protein>
<feature type="region of interest" description="Disordered" evidence="1">
    <location>
        <begin position="1"/>
        <end position="27"/>
    </location>
</feature>
<evidence type="ECO:0000313" key="2">
    <source>
        <dbReference type="EMBL" id="KAF6754892.1"/>
    </source>
</evidence>
<reference evidence="2 3" key="1">
    <citation type="submission" date="2020-07" db="EMBL/GenBank/DDBJ databases">
        <title>Comparative genomics of pyrophilous fungi reveals a link between fire events and developmental genes.</title>
        <authorList>
            <consortium name="DOE Joint Genome Institute"/>
            <person name="Steindorff A.S."/>
            <person name="Carver A."/>
            <person name="Calhoun S."/>
            <person name="Stillman K."/>
            <person name="Liu H."/>
            <person name="Lipzen A."/>
            <person name="Pangilinan J."/>
            <person name="Labutti K."/>
            <person name="Bruns T.D."/>
            <person name="Grigoriev I.V."/>
        </authorList>
    </citation>
    <scope>NUCLEOTIDE SEQUENCE [LARGE SCALE GENOMIC DNA]</scope>
    <source>
        <strain evidence="2 3">CBS 144469</strain>
    </source>
</reference>
<dbReference type="SUPFAM" id="SSF52047">
    <property type="entry name" value="RNI-like"/>
    <property type="match status" value="1"/>
</dbReference>
<keyword evidence="3" id="KW-1185">Reference proteome</keyword>
<evidence type="ECO:0000313" key="3">
    <source>
        <dbReference type="Proteomes" id="UP000521943"/>
    </source>
</evidence>
<dbReference type="Gene3D" id="3.80.10.10">
    <property type="entry name" value="Ribonuclease Inhibitor"/>
    <property type="match status" value="1"/>
</dbReference>
<dbReference type="Proteomes" id="UP000521943">
    <property type="component" value="Unassembled WGS sequence"/>
</dbReference>